<evidence type="ECO:0000313" key="1">
    <source>
        <dbReference type="EMBL" id="TNN89005.1"/>
    </source>
</evidence>
<keyword evidence="2" id="KW-1185">Reference proteome</keyword>
<proteinExistence type="predicted"/>
<dbReference type="AlphaFoldDB" id="A0A4Z2JFG8"/>
<protein>
    <submittedName>
        <fullName evidence="1">Rotatin</fullName>
    </submittedName>
</protein>
<accession>A0A4Z2JFG8</accession>
<dbReference type="PANTHER" id="PTHR31691">
    <property type="entry name" value="ROTATIN"/>
    <property type="match status" value="1"/>
</dbReference>
<dbReference type="GO" id="GO:0032053">
    <property type="term" value="P:ciliary basal body organization"/>
    <property type="evidence" value="ECO:0007669"/>
    <property type="project" value="TreeGrafter"/>
</dbReference>
<comment type="caution">
    <text evidence="1">The sequence shown here is derived from an EMBL/GenBank/DDBJ whole genome shotgun (WGS) entry which is preliminary data.</text>
</comment>
<dbReference type="GO" id="GO:0010457">
    <property type="term" value="P:centriole-centriole cohesion"/>
    <property type="evidence" value="ECO:0007669"/>
    <property type="project" value="TreeGrafter"/>
</dbReference>
<gene>
    <name evidence="1" type="primary">Rttn_0</name>
    <name evidence="1" type="ORF">EYF80_000883</name>
</gene>
<dbReference type="Proteomes" id="UP000314294">
    <property type="component" value="Unassembled WGS sequence"/>
</dbReference>
<dbReference type="EMBL" id="SRLO01000003">
    <property type="protein sequence ID" value="TNN89005.1"/>
    <property type="molecule type" value="Genomic_DNA"/>
</dbReference>
<dbReference type="GO" id="GO:0005813">
    <property type="term" value="C:centrosome"/>
    <property type="evidence" value="ECO:0007669"/>
    <property type="project" value="InterPro"/>
</dbReference>
<reference evidence="1 2" key="1">
    <citation type="submission" date="2019-03" db="EMBL/GenBank/DDBJ databases">
        <title>First draft genome of Liparis tanakae, snailfish: a comprehensive survey of snailfish specific genes.</title>
        <authorList>
            <person name="Kim W."/>
            <person name="Song I."/>
            <person name="Jeong J.-H."/>
            <person name="Kim D."/>
            <person name="Kim S."/>
            <person name="Ryu S."/>
            <person name="Song J.Y."/>
            <person name="Lee S.K."/>
        </authorList>
    </citation>
    <scope>NUCLEOTIDE SEQUENCE [LARGE SCALE GENOMIC DNA]</scope>
    <source>
        <tissue evidence="1">Muscle</tissue>
    </source>
</reference>
<name>A0A4Z2JFG8_9TELE</name>
<organism evidence="1 2">
    <name type="scientific">Liparis tanakae</name>
    <name type="common">Tanaka's snailfish</name>
    <dbReference type="NCBI Taxonomy" id="230148"/>
    <lineage>
        <taxon>Eukaryota</taxon>
        <taxon>Metazoa</taxon>
        <taxon>Chordata</taxon>
        <taxon>Craniata</taxon>
        <taxon>Vertebrata</taxon>
        <taxon>Euteleostomi</taxon>
        <taxon>Actinopterygii</taxon>
        <taxon>Neopterygii</taxon>
        <taxon>Teleostei</taxon>
        <taxon>Neoteleostei</taxon>
        <taxon>Acanthomorphata</taxon>
        <taxon>Eupercaria</taxon>
        <taxon>Perciformes</taxon>
        <taxon>Cottioidei</taxon>
        <taxon>Cottales</taxon>
        <taxon>Liparidae</taxon>
        <taxon>Liparis</taxon>
    </lineage>
</organism>
<dbReference type="GO" id="GO:0036064">
    <property type="term" value="C:ciliary basal body"/>
    <property type="evidence" value="ECO:0007669"/>
    <property type="project" value="InterPro"/>
</dbReference>
<dbReference type="GO" id="GO:0005814">
    <property type="term" value="C:centriole"/>
    <property type="evidence" value="ECO:0007669"/>
    <property type="project" value="TreeGrafter"/>
</dbReference>
<dbReference type="OrthoDB" id="428850at2759"/>
<sequence length="388" mass="43967">MQDTAVAYLEQANSDSHDLYRRVNRAALWMESTCIFLKEAQAEGEKNWLELLELADQAIDGLPFHQHLPIIKECVHICSYLYVKTLRMWKFDQPSPFLQTESQKLLLKLLSHPSLPVKMETYKHILNLVKDCLGIQNVSRKESAACGGINFLTHHRVLYEISAFGLQDSAEKVNVAAKDILLFLLKGQLMMTASTWDRFNEALYPVMPILQGYADTEESLGNCVLLISDMSDVARDNVFPSTAKLKAALRLLFTKQPTVRIAAVRHILPHLTSDDDAHAIRPELDQTVISSLPNLFCLRNPLDITLDTSSKSVLKVESVEKLFCILSSDTVDISLRRSAAEQLSVVLQGQWFVKYTSFNVQNLLNAYILFINIKMYFSSMCLIHSMLI</sequence>
<dbReference type="GO" id="GO:0007099">
    <property type="term" value="P:centriole replication"/>
    <property type="evidence" value="ECO:0007669"/>
    <property type="project" value="TreeGrafter"/>
</dbReference>
<dbReference type="PANTHER" id="PTHR31691:SF1">
    <property type="entry name" value="ROTATIN"/>
    <property type="match status" value="1"/>
</dbReference>
<dbReference type="InterPro" id="IPR030791">
    <property type="entry name" value="Rotatin"/>
</dbReference>
<evidence type="ECO:0000313" key="2">
    <source>
        <dbReference type="Proteomes" id="UP000314294"/>
    </source>
</evidence>